<feature type="transmembrane region" description="Helical" evidence="14">
    <location>
        <begin position="260"/>
        <end position="279"/>
    </location>
</feature>
<dbReference type="PANTHER" id="PTHR12989">
    <property type="entry name" value="ALPHA-1,2-GLUCOSYLTRANSFERASE ALG10"/>
    <property type="match status" value="1"/>
</dbReference>
<evidence type="ECO:0000256" key="12">
    <source>
        <dbReference type="ARBA" id="ARBA00044727"/>
    </source>
</evidence>
<evidence type="ECO:0000256" key="14">
    <source>
        <dbReference type="PIRNR" id="PIRNR028810"/>
    </source>
</evidence>
<evidence type="ECO:0000256" key="15">
    <source>
        <dbReference type="SAM" id="SignalP"/>
    </source>
</evidence>
<evidence type="ECO:0000256" key="7">
    <source>
        <dbReference type="ARBA" id="ARBA00022679"/>
    </source>
</evidence>
<comment type="catalytic activity">
    <reaction evidence="13">
        <text>an alpha-D-Glc-(1-&gt;3)-alpha-D-Glc-(1-&gt;3)-alpha-D-Man-(1-&gt;2)-alpha-D-Man-(1-&gt;2)-alpha-D-Man-(1-&gt;3)-[alpha-D-Man-(1-&gt;2)-alpha-D-Man-(1-&gt;3)-[alpha-D-Man-(1-&gt;2)-alpha-D-Man-(1-&gt;6)]-alpha-D-Man-(1-&gt;6)]-beta-D-Man-(1-&gt;4)-beta-D-GlcNAc-(1-&gt;4)-alpha-D-GlcNAc-diphospho-di-trans,poly-cis-dolichol + a di-trans,poly-cis-dolichyl beta-D-glucosyl phosphate = a alpha-D-Glc-(1-&gt;2)-alpha-D-Glc-(1-&gt;3)-alpha-D-Glc-(1-&gt;3)-alpha-D-Man-(1-&gt;2)-alpha-D-Man-(1-&gt;2)-alpha-D-Man-(1-&gt;3)-[alpha-D-Man-(1-&gt;2)-alpha-D-Man-(1-&gt;3)-[alpha-D-Man-(1-&gt;2)-alpha-D-Man-(1-&gt;6)]-alpha-D-Man-(1-&gt;6)]-beta-D-Man-(1-&gt;4)-beta-D-GlcNAc-(1-&gt;4)-alpha-D-GlcNAc-diphospho-di-trans,poly-cis-dolichol + a di-trans,poly-cis-dolichyl phosphate + H(+)</text>
        <dbReference type="Rhea" id="RHEA:29543"/>
        <dbReference type="Rhea" id="RHEA-COMP:19498"/>
        <dbReference type="Rhea" id="RHEA-COMP:19502"/>
        <dbReference type="Rhea" id="RHEA-COMP:19512"/>
        <dbReference type="Rhea" id="RHEA-COMP:19522"/>
        <dbReference type="ChEBI" id="CHEBI:15378"/>
        <dbReference type="ChEBI" id="CHEBI:57525"/>
        <dbReference type="ChEBI" id="CHEBI:57683"/>
        <dbReference type="ChEBI" id="CHEBI:132522"/>
        <dbReference type="ChEBI" id="CHEBI:132523"/>
        <dbReference type="EC" id="2.4.1.256"/>
    </reaction>
    <physiologicalReaction direction="left-to-right" evidence="13">
        <dbReference type="Rhea" id="RHEA:29544"/>
    </physiologicalReaction>
</comment>
<evidence type="ECO:0000256" key="2">
    <source>
        <dbReference type="ARBA" id="ARBA00004922"/>
    </source>
</evidence>
<evidence type="ECO:0000256" key="13">
    <source>
        <dbReference type="ARBA" id="ARBA00048064"/>
    </source>
</evidence>
<evidence type="ECO:0000256" key="9">
    <source>
        <dbReference type="ARBA" id="ARBA00022824"/>
    </source>
</evidence>
<dbReference type="InterPro" id="IPR016900">
    <property type="entry name" value="Alg10"/>
</dbReference>
<comment type="caution">
    <text evidence="14">Lacks conserved residue(s) required for the propagation of feature annotation.</text>
</comment>
<evidence type="ECO:0000256" key="8">
    <source>
        <dbReference type="ARBA" id="ARBA00022692"/>
    </source>
</evidence>
<keyword evidence="6 14" id="KW-0328">Glycosyltransferase</keyword>
<dbReference type="GO" id="GO:0005789">
    <property type="term" value="C:endoplasmic reticulum membrane"/>
    <property type="evidence" value="ECO:0007669"/>
    <property type="project" value="UniProtKB-SubCell"/>
</dbReference>
<evidence type="ECO:0000313" key="16">
    <source>
        <dbReference type="EMBL" id="RKP13507.1"/>
    </source>
</evidence>
<dbReference type="Proteomes" id="UP000267251">
    <property type="component" value="Unassembled WGS sequence"/>
</dbReference>
<comment type="similarity">
    <text evidence="3 14">Belongs to the ALG10 glucosyltransferase family.</text>
</comment>
<sequence>MPSYPLHHGIPLVFLGLSLAWYEYRLAHTVPEPYMDEPFHVPQARLLCETGSLLPYDPKLTTPPGLYLVSTALLLPLRLLFQAWTDVSWTCGTTALRVTNAILGLLLYLALVRHMGVHSAVDSSPARTGTGGRPSSPLGGRVWVALAITSFPTLYFFHGLYYTDTGSALCVLTAYTLAHQGKTISSAILAAFAILFRQTNVVWILLIALEALYTSLPTSSHPHLVKEAHLDQTANRTSPSQMLHGTGILIRTILFNPSSIFPLLPYAAVIGAFGAFLIWNQGIVLGDKMNHVAGIHLPQLLYFSVFLTLATAPASLRPSSLTRHTRWILQAPLQYLLACLAVLAAIHHSTLAHPFLLSDNRHSTFYLWRWFLSRPVIRYSLTPLYVFCIWHCTRSLAARANYLWCLGYLTCTAIILIPSPLIELRYFTIPYVLARVQLGFKRPGLLALLVELALWFTVNLGTIHLFLERPFTWPGHEEAQRFMW</sequence>
<feature type="transmembrane region" description="Helical" evidence="14">
    <location>
        <begin position="65"/>
        <end position="81"/>
    </location>
</feature>
<name>A0A4P9Y3K7_9FUNG</name>
<dbReference type="GO" id="GO:0006488">
    <property type="term" value="P:dolichol-linked oligosaccharide biosynthetic process"/>
    <property type="evidence" value="ECO:0007669"/>
    <property type="project" value="UniProtKB-UniRule"/>
</dbReference>
<dbReference type="AlphaFoldDB" id="A0A4P9Y3K7"/>
<dbReference type="OrthoDB" id="4769at2759"/>
<keyword evidence="8 14" id="KW-0812">Transmembrane</keyword>
<evidence type="ECO:0000256" key="6">
    <source>
        <dbReference type="ARBA" id="ARBA00022676"/>
    </source>
</evidence>
<dbReference type="PANTHER" id="PTHR12989:SF10">
    <property type="entry name" value="DOL-P-GLC:GLC(2)MAN(9)GLCNAC(2)-PP-DOL ALPHA-1,2-GLUCOSYLTRANSFERASE-RELATED"/>
    <property type="match status" value="1"/>
</dbReference>
<feature type="transmembrane region" description="Helical" evidence="14">
    <location>
        <begin position="445"/>
        <end position="467"/>
    </location>
</feature>
<evidence type="ECO:0000256" key="4">
    <source>
        <dbReference type="ARBA" id="ARBA00011967"/>
    </source>
</evidence>
<evidence type="ECO:0000256" key="10">
    <source>
        <dbReference type="ARBA" id="ARBA00022989"/>
    </source>
</evidence>
<dbReference type="EC" id="2.4.1.256" evidence="4 14"/>
<dbReference type="GO" id="GO:0106073">
    <property type="term" value="F:dolichyl pyrophosphate Glc2Man9GlcNAc2 alpha-1,2-glucosyltransferase activity"/>
    <property type="evidence" value="ECO:0007669"/>
    <property type="project" value="UniProtKB-UniRule"/>
</dbReference>
<comment type="pathway">
    <text evidence="2">Protein modification; protein glycosylation.</text>
</comment>
<accession>A0A4P9Y3K7</accession>
<proteinExistence type="inferred from homology"/>
<feature type="transmembrane region" description="Helical" evidence="14">
    <location>
        <begin position="101"/>
        <end position="121"/>
    </location>
</feature>
<evidence type="ECO:0000256" key="11">
    <source>
        <dbReference type="ARBA" id="ARBA00023136"/>
    </source>
</evidence>
<organism evidence="16 17">
    <name type="scientific">Piptocephalis cylindrospora</name>
    <dbReference type="NCBI Taxonomy" id="1907219"/>
    <lineage>
        <taxon>Eukaryota</taxon>
        <taxon>Fungi</taxon>
        <taxon>Fungi incertae sedis</taxon>
        <taxon>Zoopagomycota</taxon>
        <taxon>Zoopagomycotina</taxon>
        <taxon>Zoopagomycetes</taxon>
        <taxon>Zoopagales</taxon>
        <taxon>Piptocephalidaceae</taxon>
        <taxon>Piptocephalis</taxon>
    </lineage>
</organism>
<gene>
    <name evidence="16" type="ORF">BJ684DRAFT_9951</name>
</gene>
<comment type="subcellular location">
    <subcellularLocation>
        <location evidence="1">Endoplasmic reticulum membrane</location>
        <topology evidence="1">Multi-pass membrane protein</topology>
    </subcellularLocation>
</comment>
<keyword evidence="9" id="KW-0256">Endoplasmic reticulum</keyword>
<keyword evidence="11 14" id="KW-0472">Membrane</keyword>
<reference evidence="16" key="1">
    <citation type="submission" date="2018-06" db="EMBL/GenBank/DDBJ databases">
        <title>Leveraging single-cell genomics to expand the Fungal Tree of Life.</title>
        <authorList>
            <consortium name="DOE Joint Genome Institute"/>
            <person name="Ahrendt S.R."/>
            <person name="Quandt C.A."/>
            <person name="Ciobanu D."/>
            <person name="Clum A."/>
            <person name="Salamov A."/>
            <person name="Andreopoulos B."/>
            <person name="Cheng J.-F."/>
            <person name="Woyke T."/>
            <person name="Pelin A."/>
            <person name="Henrissat B."/>
            <person name="Reynolds N."/>
            <person name="Benny G.L."/>
            <person name="Smith M.E."/>
            <person name="James T.Y."/>
            <person name="Grigoriev I.V."/>
        </authorList>
    </citation>
    <scope>NUCLEOTIDE SEQUENCE</scope>
    <source>
        <strain evidence="16">RSA 2659</strain>
    </source>
</reference>
<dbReference type="PIRSF" id="PIRSF028810">
    <property type="entry name" value="Alpha1_2_glucosyltferase_Alg10"/>
    <property type="match status" value="1"/>
</dbReference>
<feature type="transmembrane region" description="Helical" evidence="14">
    <location>
        <begin position="142"/>
        <end position="163"/>
    </location>
</feature>
<feature type="transmembrane region" description="Helical" evidence="14">
    <location>
        <begin position="299"/>
        <end position="316"/>
    </location>
</feature>
<feature type="transmembrane region" description="Helical" evidence="14">
    <location>
        <begin position="402"/>
        <end position="422"/>
    </location>
</feature>
<evidence type="ECO:0000256" key="5">
    <source>
        <dbReference type="ARBA" id="ARBA00018512"/>
    </source>
</evidence>
<dbReference type="EMBL" id="KZ988004">
    <property type="protein sequence ID" value="RKP13507.1"/>
    <property type="molecule type" value="Genomic_DNA"/>
</dbReference>
<keyword evidence="10 14" id="KW-1133">Transmembrane helix</keyword>
<keyword evidence="15" id="KW-0732">Signal</keyword>
<feature type="transmembrane region" description="Helical" evidence="14">
    <location>
        <begin position="328"/>
        <end position="347"/>
    </location>
</feature>
<comment type="function">
    <text evidence="12">Dol-P-Glc:Glc(2)Man(9)GlcNAc(2)-PP-Dol alpha-1,2-glucosyltransferase that operates in the biosynthetic pathway of dolichol-linked oligosaccharides, the glycan precursors employed in protein asparagine (N)-glycosylation. The assembly of dolichol-linked oligosaccharides begins on the cytosolic side of the endoplasmic reticulum membrane and finishes in its lumen. The sequential addition of sugars to dolichol pyrophosphate produces dolichol-linked oligosaccharides containing fourteen sugars, including two GlcNAcs, nine mannoses and three glucoses. Once assembled, the oligosaccharide is transferred from the lipid to nascent proteins by oligosaccharyltransferases. In the lumen of the endoplasmic reticulum, adds the third and last glucose residue from dolichyl phosphate glucose (Dol-P-Glc) onto the lipid-linked oligosaccharide intermediate Glc(2)Man(9)GlcNAc(2)-PP-Dol to produce Glc(3)Man(9)GlcNAc(2)-PP-Dol.</text>
</comment>
<feature type="transmembrane region" description="Helical" evidence="14">
    <location>
        <begin position="367"/>
        <end position="390"/>
    </location>
</feature>
<keyword evidence="7 16" id="KW-0808">Transferase</keyword>
<dbReference type="Pfam" id="PF04922">
    <property type="entry name" value="DIE2_ALG10"/>
    <property type="match status" value="1"/>
</dbReference>
<feature type="transmembrane region" description="Helical" evidence="14">
    <location>
        <begin position="183"/>
        <end position="209"/>
    </location>
</feature>
<feature type="chain" id="PRO_5020232347" description="Dol-P-Glc:Glc(2)Man(9)GlcNAc(2)-PP-Dol alpha-1,2-glucosyltransferase" evidence="15">
    <location>
        <begin position="21"/>
        <end position="484"/>
    </location>
</feature>
<evidence type="ECO:0000313" key="17">
    <source>
        <dbReference type="Proteomes" id="UP000267251"/>
    </source>
</evidence>
<protein>
    <recommendedName>
        <fullName evidence="5 14">Dol-P-Glc:Glc(2)Man(9)GlcNAc(2)-PP-Dol alpha-1,2-glucosyltransferase</fullName>
        <ecNumber evidence="4 14">2.4.1.256</ecNumber>
    </recommendedName>
</protein>
<feature type="signal peptide" evidence="15">
    <location>
        <begin position="1"/>
        <end position="20"/>
    </location>
</feature>
<evidence type="ECO:0000256" key="1">
    <source>
        <dbReference type="ARBA" id="ARBA00004477"/>
    </source>
</evidence>
<keyword evidence="17" id="KW-1185">Reference proteome</keyword>
<evidence type="ECO:0000256" key="3">
    <source>
        <dbReference type="ARBA" id="ARBA00010600"/>
    </source>
</evidence>